<proteinExistence type="predicted"/>
<dbReference type="VEuPathDB" id="FungiDB:PV09_01758"/>
<feature type="region of interest" description="Disordered" evidence="1">
    <location>
        <begin position="154"/>
        <end position="197"/>
    </location>
</feature>
<dbReference type="HOGENOM" id="CLU_957133_0_0_1"/>
<accession>A0A0D2AMU4</accession>
<organism evidence="2 3">
    <name type="scientific">Verruconis gallopava</name>
    <dbReference type="NCBI Taxonomy" id="253628"/>
    <lineage>
        <taxon>Eukaryota</taxon>
        <taxon>Fungi</taxon>
        <taxon>Dikarya</taxon>
        <taxon>Ascomycota</taxon>
        <taxon>Pezizomycotina</taxon>
        <taxon>Dothideomycetes</taxon>
        <taxon>Pleosporomycetidae</taxon>
        <taxon>Venturiales</taxon>
        <taxon>Sympoventuriaceae</taxon>
        <taxon>Verruconis</taxon>
    </lineage>
</organism>
<dbReference type="Proteomes" id="UP000053259">
    <property type="component" value="Unassembled WGS sequence"/>
</dbReference>
<feature type="compositionally biased region" description="Basic and acidic residues" evidence="1">
    <location>
        <begin position="98"/>
        <end position="107"/>
    </location>
</feature>
<feature type="compositionally biased region" description="Basic and acidic residues" evidence="1">
    <location>
        <begin position="241"/>
        <end position="251"/>
    </location>
</feature>
<dbReference type="InParanoid" id="A0A0D2AMU4"/>
<dbReference type="GeneID" id="27309731"/>
<keyword evidence="3" id="KW-1185">Reference proteome</keyword>
<reference evidence="2 3" key="1">
    <citation type="submission" date="2015-01" db="EMBL/GenBank/DDBJ databases">
        <title>The Genome Sequence of Ochroconis gallopava CBS43764.</title>
        <authorList>
            <consortium name="The Broad Institute Genomics Platform"/>
            <person name="Cuomo C."/>
            <person name="de Hoog S."/>
            <person name="Gorbushina A."/>
            <person name="Stielow B."/>
            <person name="Teixiera M."/>
            <person name="Abouelleil A."/>
            <person name="Chapman S.B."/>
            <person name="Priest M."/>
            <person name="Young S.K."/>
            <person name="Wortman J."/>
            <person name="Nusbaum C."/>
            <person name="Birren B."/>
        </authorList>
    </citation>
    <scope>NUCLEOTIDE SEQUENCE [LARGE SCALE GENOMIC DNA]</scope>
    <source>
        <strain evidence="2 3">CBS 43764</strain>
    </source>
</reference>
<evidence type="ECO:0000313" key="2">
    <source>
        <dbReference type="EMBL" id="KIW07840.1"/>
    </source>
</evidence>
<evidence type="ECO:0000313" key="3">
    <source>
        <dbReference type="Proteomes" id="UP000053259"/>
    </source>
</evidence>
<feature type="region of interest" description="Disordered" evidence="1">
    <location>
        <begin position="231"/>
        <end position="291"/>
    </location>
</feature>
<evidence type="ECO:0000256" key="1">
    <source>
        <dbReference type="SAM" id="MobiDB-lite"/>
    </source>
</evidence>
<name>A0A0D2AMU4_9PEZI</name>
<protein>
    <submittedName>
        <fullName evidence="2">Uncharacterized protein</fullName>
    </submittedName>
</protein>
<dbReference type="RefSeq" id="XP_016217709.1">
    <property type="nucleotide sequence ID" value="XM_016354697.1"/>
</dbReference>
<feature type="compositionally biased region" description="Basic and acidic residues" evidence="1">
    <location>
        <begin position="260"/>
        <end position="281"/>
    </location>
</feature>
<dbReference type="EMBL" id="KN847532">
    <property type="protein sequence ID" value="KIW07840.1"/>
    <property type="molecule type" value="Genomic_DNA"/>
</dbReference>
<gene>
    <name evidence="2" type="ORF">PV09_01758</name>
</gene>
<feature type="region of interest" description="Disordered" evidence="1">
    <location>
        <begin position="78"/>
        <end position="123"/>
    </location>
</feature>
<sequence length="291" mass="33071">MPIFEDMMHAISSEDAKDRFCAEIDRRLQLIRDNQTPSSDAGESWWPFPDSMHCSTMELHCRRSSVGHGSVFGRAATTLTPATSGRRPHGRSLSVQDIWHDANKDSKGNLAEPRQPRRAFSGRENTDLDLYDLYFAQYAQNARRPQLKTKRAVTNLRSTRPRPSEPGKTSTKGTGYEAFDDDTFGKRQPLSSAERRSSLLSLELQPFEDLIEEEKQARKRMEAFASSSGMLDRFGQPVRPNCDEGVRRDSGYDSACGDEEQSKDVDRATEQAELSRSKIPDYDFSQQNYTW</sequence>
<dbReference type="AlphaFoldDB" id="A0A0D2AMU4"/>